<dbReference type="PANTHER" id="PTHR33639:SF2">
    <property type="entry name" value="DUF393 DOMAIN-CONTAINING PROTEIN"/>
    <property type="match status" value="1"/>
</dbReference>
<dbReference type="InterPro" id="IPR052927">
    <property type="entry name" value="DCC_oxidoreductase"/>
</dbReference>
<dbReference type="OrthoDB" id="9785438at2"/>
<dbReference type="EMBL" id="RAHX01000001">
    <property type="protein sequence ID" value="RJY08426.1"/>
    <property type="molecule type" value="Genomic_DNA"/>
</dbReference>
<evidence type="ECO:0000313" key="2">
    <source>
        <dbReference type="Proteomes" id="UP000285232"/>
    </source>
</evidence>
<reference evidence="1 2" key="1">
    <citation type="journal article" date="2017" name="Int. J. Syst. Evol. Microbiol.">
        <title>Erythrobacter aquimixticola sp. nov., isolated from the junction between the ocean and a freshwater spring.</title>
        <authorList>
            <person name="Park S."/>
            <person name="Jung Y.T."/>
            <person name="Choi S.J."/>
            <person name="Yoon J.H."/>
        </authorList>
    </citation>
    <scope>NUCLEOTIDE SEQUENCE [LARGE SCALE GENOMIC DNA]</scope>
    <source>
        <strain evidence="1 2">JSSK-14</strain>
    </source>
</reference>
<dbReference type="Pfam" id="PF04134">
    <property type="entry name" value="DCC1-like"/>
    <property type="match status" value="1"/>
</dbReference>
<comment type="caution">
    <text evidence="1">The sequence shown here is derived from an EMBL/GenBank/DDBJ whole genome shotgun (WGS) entry which is preliminary data.</text>
</comment>
<protein>
    <submittedName>
        <fullName evidence="1">Thiol-disulfide oxidoreductase DCC family protein</fullName>
    </submittedName>
</protein>
<name>A0A419RRN2_9SPHN</name>
<organism evidence="1 2">
    <name type="scientific">Aurantiacibacter aquimixticola</name>
    <dbReference type="NCBI Taxonomy" id="1958945"/>
    <lineage>
        <taxon>Bacteria</taxon>
        <taxon>Pseudomonadati</taxon>
        <taxon>Pseudomonadota</taxon>
        <taxon>Alphaproteobacteria</taxon>
        <taxon>Sphingomonadales</taxon>
        <taxon>Erythrobacteraceae</taxon>
        <taxon>Aurantiacibacter</taxon>
    </lineage>
</organism>
<gene>
    <name evidence="1" type="ORF">D6201_02780</name>
</gene>
<evidence type="ECO:0000313" key="1">
    <source>
        <dbReference type="EMBL" id="RJY08426.1"/>
    </source>
</evidence>
<dbReference type="GO" id="GO:0015035">
    <property type="term" value="F:protein-disulfide reductase activity"/>
    <property type="evidence" value="ECO:0007669"/>
    <property type="project" value="InterPro"/>
</dbReference>
<dbReference type="Proteomes" id="UP000285232">
    <property type="component" value="Unassembled WGS sequence"/>
</dbReference>
<accession>A0A419RRN2</accession>
<dbReference type="RefSeq" id="WP_120047315.1">
    <property type="nucleotide sequence ID" value="NZ_RAHX01000001.1"/>
</dbReference>
<dbReference type="AlphaFoldDB" id="A0A419RRN2"/>
<dbReference type="InterPro" id="IPR007263">
    <property type="entry name" value="DCC1-like"/>
</dbReference>
<sequence>MRGRQGTGKGQARAEDAYSAGRTVGASGLSALPDGPIILFDAECVLCSANAEFILTHDRAERFHLASMQGDVGAALFRRHGIDPQDPETLLLVDGDRVLKNSDAVLAIWYGLGWPWKMAGLARIVPRAIRDPVYRLVARNRYRWFGKRKMCWMAPPEYRSRVL</sequence>
<keyword evidence="2" id="KW-1185">Reference proteome</keyword>
<dbReference type="PANTHER" id="PTHR33639">
    <property type="entry name" value="THIOL-DISULFIDE OXIDOREDUCTASE DCC"/>
    <property type="match status" value="1"/>
</dbReference>
<proteinExistence type="predicted"/>